<dbReference type="PANTHER" id="PTHR45348">
    <property type="entry name" value="HYPOTHETICAL OXIDOREDUCTASE (EUROFUNG)"/>
    <property type="match status" value="1"/>
</dbReference>
<protein>
    <recommendedName>
        <fullName evidence="4">NAD(P)-binding protein</fullName>
    </recommendedName>
</protein>
<dbReference type="Gene3D" id="3.40.50.720">
    <property type="entry name" value="NAD(P)-binding Rossmann-like Domain"/>
    <property type="match status" value="1"/>
</dbReference>
<reference evidence="2" key="1">
    <citation type="journal article" date="2020" name="Stud. Mycol.">
        <title>101 Dothideomycetes genomes: a test case for predicting lifestyles and emergence of pathogens.</title>
        <authorList>
            <person name="Haridas S."/>
            <person name="Albert R."/>
            <person name="Binder M."/>
            <person name="Bloem J."/>
            <person name="Labutti K."/>
            <person name="Salamov A."/>
            <person name="Andreopoulos B."/>
            <person name="Baker S."/>
            <person name="Barry K."/>
            <person name="Bills G."/>
            <person name="Bluhm B."/>
            <person name="Cannon C."/>
            <person name="Castanera R."/>
            <person name="Culley D."/>
            <person name="Daum C."/>
            <person name="Ezra D."/>
            <person name="Gonzalez J."/>
            <person name="Henrissat B."/>
            <person name="Kuo A."/>
            <person name="Liang C."/>
            <person name="Lipzen A."/>
            <person name="Lutzoni F."/>
            <person name="Magnuson J."/>
            <person name="Mondo S."/>
            <person name="Nolan M."/>
            <person name="Ohm R."/>
            <person name="Pangilinan J."/>
            <person name="Park H.-J."/>
            <person name="Ramirez L."/>
            <person name="Alfaro M."/>
            <person name="Sun H."/>
            <person name="Tritt A."/>
            <person name="Yoshinaga Y."/>
            <person name="Zwiers L.-H."/>
            <person name="Turgeon B."/>
            <person name="Goodwin S."/>
            <person name="Spatafora J."/>
            <person name="Crous P."/>
            <person name="Grigoriev I."/>
        </authorList>
    </citation>
    <scope>NUCLEOTIDE SEQUENCE</scope>
    <source>
        <strain evidence="2">CBS 269.34</strain>
    </source>
</reference>
<dbReference type="OrthoDB" id="3233595at2759"/>
<gene>
    <name evidence="2" type="ORF">BU16DRAFT_526253</name>
</gene>
<dbReference type="GO" id="GO:0016651">
    <property type="term" value="F:oxidoreductase activity, acting on NAD(P)H"/>
    <property type="evidence" value="ECO:0007669"/>
    <property type="project" value="InterPro"/>
</dbReference>
<dbReference type="EMBL" id="MU004187">
    <property type="protein sequence ID" value="KAF2497232.1"/>
    <property type="molecule type" value="Genomic_DNA"/>
</dbReference>
<dbReference type="Gene3D" id="3.90.180.10">
    <property type="entry name" value="Medium-chain alcohol dehydrogenases, catalytic domain"/>
    <property type="match status" value="1"/>
</dbReference>
<evidence type="ECO:0008006" key="4">
    <source>
        <dbReference type="Google" id="ProtNLM"/>
    </source>
</evidence>
<organism evidence="2 3">
    <name type="scientific">Lophium mytilinum</name>
    <dbReference type="NCBI Taxonomy" id="390894"/>
    <lineage>
        <taxon>Eukaryota</taxon>
        <taxon>Fungi</taxon>
        <taxon>Dikarya</taxon>
        <taxon>Ascomycota</taxon>
        <taxon>Pezizomycotina</taxon>
        <taxon>Dothideomycetes</taxon>
        <taxon>Pleosporomycetidae</taxon>
        <taxon>Mytilinidiales</taxon>
        <taxon>Mytilinidiaceae</taxon>
        <taxon>Lophium</taxon>
    </lineage>
</organism>
<dbReference type="CDD" id="cd08249">
    <property type="entry name" value="enoyl_reductase_like"/>
    <property type="match status" value="1"/>
</dbReference>
<dbReference type="AlphaFoldDB" id="A0A6A6QYN6"/>
<keyword evidence="1" id="KW-0560">Oxidoreductase</keyword>
<evidence type="ECO:0000313" key="2">
    <source>
        <dbReference type="EMBL" id="KAF2497232.1"/>
    </source>
</evidence>
<accession>A0A6A6QYN6</accession>
<evidence type="ECO:0000256" key="1">
    <source>
        <dbReference type="ARBA" id="ARBA00023002"/>
    </source>
</evidence>
<evidence type="ECO:0000313" key="3">
    <source>
        <dbReference type="Proteomes" id="UP000799750"/>
    </source>
</evidence>
<dbReference type="SUPFAM" id="SSF51735">
    <property type="entry name" value="NAD(P)-binding Rossmann-fold domains"/>
    <property type="match status" value="1"/>
</dbReference>
<dbReference type="Proteomes" id="UP000799750">
    <property type="component" value="Unassembled WGS sequence"/>
</dbReference>
<proteinExistence type="predicted"/>
<keyword evidence="3" id="KW-1185">Reference proteome</keyword>
<dbReference type="PANTHER" id="PTHR45348:SF5">
    <property type="entry name" value="OXIDOREDUCTASE, PUTATIVE (AFU_ORTHOLOGUE AFUA_8G01420)-RELATED"/>
    <property type="match status" value="1"/>
</dbReference>
<dbReference type="InterPro" id="IPR047122">
    <property type="entry name" value="Trans-enoyl_RdTase-like"/>
</dbReference>
<name>A0A6A6QYN6_9PEZI</name>
<dbReference type="InterPro" id="IPR036291">
    <property type="entry name" value="NAD(P)-bd_dom_sf"/>
</dbReference>
<sequence>MFTPGASFAEYAVAWQHTTFHLPQHVSFAEAATLPLAGMTAAVGLYRYLGLPEPWSSAKPKDDEKRPILVYGAASAVGAFAIQLAALSDLHPIIGIAGRGVVFAEGLIDKSKGDAVIDYRRGDEAVVAGIKDALKTAGCEDIPLRYCFDAISEAGSHEINAAVLDSERGSSKATHVLPVGRFATKGFTYPEGIESSLMMVGDVHGPAKDFGYIWFRYFSRLLEDGKLKTHPYEEKPGGLGGIAAALSDLKEGKASAVKYVFDIGKTEGVERT</sequence>